<reference evidence="2" key="1">
    <citation type="submission" date="2024-07" db="EMBL/GenBank/DDBJ databases">
        <title>Two chromosome-level genome assemblies of Korean endemic species Abeliophyllum distichum and Forsythia ovata (Oleaceae).</title>
        <authorList>
            <person name="Jang H."/>
        </authorList>
    </citation>
    <scope>NUCLEOTIDE SEQUENCE [LARGE SCALE GENOMIC DNA]</scope>
</reference>
<evidence type="ECO:0000313" key="1">
    <source>
        <dbReference type="EMBL" id="KAL2518000.1"/>
    </source>
</evidence>
<dbReference type="Proteomes" id="UP001604336">
    <property type="component" value="Unassembled WGS sequence"/>
</dbReference>
<accession>A0ABD1U028</accession>
<sequence length="115" mass="12679">MCLHLGEGGVSGRVYLYVVTAWYHLNKQLNPRKKRCTALDHCSGRPLPENTSSGRPLLVAVVDPLLVSRPPAVVDPLPAVDLQQWSTHCWSRPPAVVDPLLEQWPTTVPVIGHCV</sequence>
<name>A0ABD1U028_9LAMI</name>
<gene>
    <name evidence="1" type="ORF">Adt_14247</name>
</gene>
<comment type="caution">
    <text evidence="1">The sequence shown here is derived from an EMBL/GenBank/DDBJ whole genome shotgun (WGS) entry which is preliminary data.</text>
</comment>
<dbReference type="EMBL" id="JBFOLK010000004">
    <property type="protein sequence ID" value="KAL2518000.1"/>
    <property type="molecule type" value="Genomic_DNA"/>
</dbReference>
<evidence type="ECO:0000313" key="2">
    <source>
        <dbReference type="Proteomes" id="UP001604336"/>
    </source>
</evidence>
<organism evidence="1 2">
    <name type="scientific">Abeliophyllum distichum</name>
    <dbReference type="NCBI Taxonomy" id="126358"/>
    <lineage>
        <taxon>Eukaryota</taxon>
        <taxon>Viridiplantae</taxon>
        <taxon>Streptophyta</taxon>
        <taxon>Embryophyta</taxon>
        <taxon>Tracheophyta</taxon>
        <taxon>Spermatophyta</taxon>
        <taxon>Magnoliopsida</taxon>
        <taxon>eudicotyledons</taxon>
        <taxon>Gunneridae</taxon>
        <taxon>Pentapetalae</taxon>
        <taxon>asterids</taxon>
        <taxon>lamiids</taxon>
        <taxon>Lamiales</taxon>
        <taxon>Oleaceae</taxon>
        <taxon>Forsythieae</taxon>
        <taxon>Abeliophyllum</taxon>
    </lineage>
</organism>
<dbReference type="AlphaFoldDB" id="A0ABD1U028"/>
<proteinExistence type="predicted"/>
<protein>
    <submittedName>
        <fullName evidence="1">Uncharacterized protein</fullName>
    </submittedName>
</protein>
<keyword evidence="2" id="KW-1185">Reference proteome</keyword>